<organism evidence="1">
    <name type="scientific">Candidatus Electrothrix aestuarii</name>
    <dbReference type="NCBI Taxonomy" id="3062594"/>
    <lineage>
        <taxon>Bacteria</taxon>
        <taxon>Pseudomonadati</taxon>
        <taxon>Thermodesulfobacteriota</taxon>
        <taxon>Desulfobulbia</taxon>
        <taxon>Desulfobulbales</taxon>
        <taxon>Desulfobulbaceae</taxon>
        <taxon>Candidatus Electrothrix</taxon>
    </lineage>
</organism>
<evidence type="ECO:0000313" key="1">
    <source>
        <dbReference type="EMBL" id="XCN75256.1"/>
    </source>
</evidence>
<accession>A0AAU8M2E3</accession>
<dbReference type="AlphaFoldDB" id="A0AAU8M2E3"/>
<proteinExistence type="predicted"/>
<reference evidence="1" key="1">
    <citation type="journal article" date="2024" name="Syst. Appl. Microbiol.">
        <title>First single-strain enrichments of Electrothrix cable bacteria, description of E. aestuarii sp. nov. and E. rattekaaiensis sp. nov., and proposal of a cable bacteria taxonomy following the rules of the SeqCode.</title>
        <authorList>
            <person name="Plum-Jensen L.E."/>
            <person name="Schramm A."/>
            <person name="Marshall I.P.G."/>
        </authorList>
    </citation>
    <scope>NUCLEOTIDE SEQUENCE</scope>
    <source>
        <strain evidence="1">Rat1</strain>
    </source>
</reference>
<reference evidence="1" key="2">
    <citation type="submission" date="2024-06" db="EMBL/GenBank/DDBJ databases">
        <authorList>
            <person name="Plum-Jensen L.E."/>
            <person name="Schramm A."/>
            <person name="Marshall I.P.G."/>
        </authorList>
    </citation>
    <scope>NUCLEOTIDE SEQUENCE</scope>
    <source>
        <strain evidence="1">Rat1</strain>
    </source>
</reference>
<dbReference type="KEGG" id="eaj:Q3M24_11155"/>
<name>A0AAU8M2E3_9BACT</name>
<gene>
    <name evidence="1" type="ORF">Q3M24_11155</name>
</gene>
<sequence>MYSDGNTYGSFRPENYDILIKYQKKYKVDLEQNVFSGLEKFWGGGSKYEERGTILCIADANSILNELFFKQTYDPLFICNIGSGKSNSLVRYAKKTVEKDSSKVIFILRKDGLIHLPIFLSKSIIENYIEMALDTCQFSEKYLRVNNK</sequence>
<dbReference type="EMBL" id="CP159373">
    <property type="protein sequence ID" value="XCN75256.1"/>
    <property type="molecule type" value="Genomic_DNA"/>
</dbReference>
<protein>
    <submittedName>
        <fullName evidence="1">Uncharacterized protein</fullName>
    </submittedName>
</protein>